<name>A0A0F9RZE2_9ZZZZ</name>
<protein>
    <submittedName>
        <fullName evidence="1">Uncharacterized protein</fullName>
    </submittedName>
</protein>
<sequence>MADLYYKYCAMCQPGELGDPKDCLAYNIDYICLDCFDKLHPEAANQEGGAVDMVIIQKGYEGIRDQDGWETLELTVRDAHSIGMADDILVRLHETGPCLDDPYEDWNPA</sequence>
<evidence type="ECO:0000313" key="1">
    <source>
        <dbReference type="EMBL" id="KKN60234.1"/>
    </source>
</evidence>
<gene>
    <name evidence="1" type="ORF">LCGC14_0534330</name>
</gene>
<comment type="caution">
    <text evidence="1">The sequence shown here is derived from an EMBL/GenBank/DDBJ whole genome shotgun (WGS) entry which is preliminary data.</text>
</comment>
<dbReference type="AlphaFoldDB" id="A0A0F9RZE2"/>
<accession>A0A0F9RZE2</accession>
<reference evidence="1" key="1">
    <citation type="journal article" date="2015" name="Nature">
        <title>Complex archaea that bridge the gap between prokaryotes and eukaryotes.</title>
        <authorList>
            <person name="Spang A."/>
            <person name="Saw J.H."/>
            <person name="Jorgensen S.L."/>
            <person name="Zaremba-Niedzwiedzka K."/>
            <person name="Martijn J."/>
            <person name="Lind A.E."/>
            <person name="van Eijk R."/>
            <person name="Schleper C."/>
            <person name="Guy L."/>
            <person name="Ettema T.J."/>
        </authorList>
    </citation>
    <scope>NUCLEOTIDE SEQUENCE</scope>
</reference>
<organism evidence="1">
    <name type="scientific">marine sediment metagenome</name>
    <dbReference type="NCBI Taxonomy" id="412755"/>
    <lineage>
        <taxon>unclassified sequences</taxon>
        <taxon>metagenomes</taxon>
        <taxon>ecological metagenomes</taxon>
    </lineage>
</organism>
<proteinExistence type="predicted"/>
<dbReference type="EMBL" id="LAZR01000702">
    <property type="protein sequence ID" value="KKN60234.1"/>
    <property type="molecule type" value="Genomic_DNA"/>
</dbReference>